<evidence type="ECO:0000313" key="2">
    <source>
        <dbReference type="EMBL" id="KAJ1176536.1"/>
    </source>
</evidence>
<evidence type="ECO:0000256" key="1">
    <source>
        <dbReference type="SAM" id="Phobius"/>
    </source>
</evidence>
<name>A0AAV7TJB3_PLEWA</name>
<keyword evidence="3" id="KW-1185">Reference proteome</keyword>
<reference evidence="2" key="1">
    <citation type="journal article" date="2022" name="bioRxiv">
        <title>Sequencing and chromosome-scale assembly of the giantPleurodeles waltlgenome.</title>
        <authorList>
            <person name="Brown T."/>
            <person name="Elewa A."/>
            <person name="Iarovenko S."/>
            <person name="Subramanian E."/>
            <person name="Araus A.J."/>
            <person name="Petzold A."/>
            <person name="Susuki M."/>
            <person name="Suzuki K.-i.T."/>
            <person name="Hayashi T."/>
            <person name="Toyoda A."/>
            <person name="Oliveira C."/>
            <person name="Osipova E."/>
            <person name="Leigh N.D."/>
            <person name="Simon A."/>
            <person name="Yun M.H."/>
        </authorList>
    </citation>
    <scope>NUCLEOTIDE SEQUENCE</scope>
    <source>
        <strain evidence="2">20211129_DDA</strain>
        <tissue evidence="2">Liver</tissue>
    </source>
</reference>
<keyword evidence="1" id="KW-1133">Transmembrane helix</keyword>
<keyword evidence="1" id="KW-0812">Transmembrane</keyword>
<feature type="transmembrane region" description="Helical" evidence="1">
    <location>
        <begin position="102"/>
        <end position="119"/>
    </location>
</feature>
<comment type="caution">
    <text evidence="2">The sequence shown here is derived from an EMBL/GenBank/DDBJ whole genome shotgun (WGS) entry which is preliminary data.</text>
</comment>
<gene>
    <name evidence="2" type="ORF">NDU88_001814</name>
</gene>
<protein>
    <submittedName>
        <fullName evidence="2">Uncharacterized protein</fullName>
    </submittedName>
</protein>
<keyword evidence="1" id="KW-0472">Membrane</keyword>
<proteinExistence type="predicted"/>
<sequence length="163" mass="18105">MPLVAQASNANALPSRPSANYSVMRKRNRAVASSLEEQIEGISENPVPSLLIEDRNWHFTKTSQDGLGRYKANGQKLHNKDIEGHYDPGGRRRTSGKTANRLAVLLCGIMTMAVTAMVIRRFSVPPARVETTAGLETWVSSPAASLYRRRYFDLAYRRGFPAV</sequence>
<dbReference type="Proteomes" id="UP001066276">
    <property type="component" value="Chromosome 3_2"/>
</dbReference>
<organism evidence="2 3">
    <name type="scientific">Pleurodeles waltl</name>
    <name type="common">Iberian ribbed newt</name>
    <dbReference type="NCBI Taxonomy" id="8319"/>
    <lineage>
        <taxon>Eukaryota</taxon>
        <taxon>Metazoa</taxon>
        <taxon>Chordata</taxon>
        <taxon>Craniata</taxon>
        <taxon>Vertebrata</taxon>
        <taxon>Euteleostomi</taxon>
        <taxon>Amphibia</taxon>
        <taxon>Batrachia</taxon>
        <taxon>Caudata</taxon>
        <taxon>Salamandroidea</taxon>
        <taxon>Salamandridae</taxon>
        <taxon>Pleurodelinae</taxon>
        <taxon>Pleurodeles</taxon>
    </lineage>
</organism>
<evidence type="ECO:0000313" key="3">
    <source>
        <dbReference type="Proteomes" id="UP001066276"/>
    </source>
</evidence>
<dbReference type="AlphaFoldDB" id="A0AAV7TJB3"/>
<dbReference type="EMBL" id="JANPWB010000006">
    <property type="protein sequence ID" value="KAJ1176536.1"/>
    <property type="molecule type" value="Genomic_DNA"/>
</dbReference>
<accession>A0AAV7TJB3</accession>